<dbReference type="InterPro" id="IPR008775">
    <property type="entry name" value="Phytyl_CoA_dOase-like"/>
</dbReference>
<dbReference type="Gene3D" id="2.60.120.620">
    <property type="entry name" value="q2cbj1_9rhob like domain"/>
    <property type="match status" value="1"/>
</dbReference>
<dbReference type="EMBL" id="BMGH01000001">
    <property type="protein sequence ID" value="GGD11919.1"/>
    <property type="molecule type" value="Genomic_DNA"/>
</dbReference>
<dbReference type="PANTHER" id="PTHR20883">
    <property type="entry name" value="PHYTANOYL-COA DIOXYGENASE DOMAIN CONTAINING 1"/>
    <property type="match status" value="1"/>
</dbReference>
<proteinExistence type="predicted"/>
<comment type="caution">
    <text evidence="1">The sequence shown here is derived from an EMBL/GenBank/DDBJ whole genome shotgun (WGS) entry which is preliminary data.</text>
</comment>
<dbReference type="SUPFAM" id="SSF51197">
    <property type="entry name" value="Clavaminate synthase-like"/>
    <property type="match status" value="1"/>
</dbReference>
<evidence type="ECO:0000313" key="2">
    <source>
        <dbReference type="Proteomes" id="UP000613582"/>
    </source>
</evidence>
<dbReference type="GO" id="GO:0005506">
    <property type="term" value="F:iron ion binding"/>
    <property type="evidence" value="ECO:0007669"/>
    <property type="project" value="UniProtKB-ARBA"/>
</dbReference>
<dbReference type="GO" id="GO:0016706">
    <property type="term" value="F:2-oxoglutarate-dependent dioxygenase activity"/>
    <property type="evidence" value="ECO:0007669"/>
    <property type="project" value="UniProtKB-ARBA"/>
</dbReference>
<dbReference type="Pfam" id="PF05721">
    <property type="entry name" value="PhyH"/>
    <property type="match status" value="1"/>
</dbReference>
<evidence type="ECO:0000313" key="1">
    <source>
        <dbReference type="EMBL" id="GGD11919.1"/>
    </source>
</evidence>
<dbReference type="AlphaFoldDB" id="A0A8J2Y788"/>
<sequence>MNIVKQRQLSENEIQKYKDDGYLVLPEFIDRARIDALVDEIYAALHHETGLSRAELGIATSNADRLRQTQAYLRGSLLDELINGEGTKSVASQLIGGPAVPYNPFTAYKGCSGGQFDFHQDNNYTRHEPALGSINIWVALTDMTPENGCLRVEPQSHKKGVLGSIDAGDNVHRKLAHDPDHYEALSMRAGDAVAFTRLTVHGSGPNTTDTPRIAYALQYHRDDVEYLDMKDNAWKLLVDNPRFQIAPMDIFQG</sequence>
<keyword evidence="1" id="KW-0560">Oxidoreductase</keyword>
<dbReference type="RefSeq" id="WP_188158476.1">
    <property type="nucleotide sequence ID" value="NZ_BMGH01000001.1"/>
</dbReference>
<organism evidence="1 2">
    <name type="scientific">Aquisalinus flavus</name>
    <dbReference type="NCBI Taxonomy" id="1526572"/>
    <lineage>
        <taxon>Bacteria</taxon>
        <taxon>Pseudomonadati</taxon>
        <taxon>Pseudomonadota</taxon>
        <taxon>Alphaproteobacteria</taxon>
        <taxon>Parvularculales</taxon>
        <taxon>Parvularculaceae</taxon>
        <taxon>Aquisalinus</taxon>
    </lineage>
</organism>
<dbReference type="PANTHER" id="PTHR20883:SF46">
    <property type="entry name" value="PHYTANOYL-COA HYDROXYLASE"/>
    <property type="match status" value="1"/>
</dbReference>
<keyword evidence="2" id="KW-1185">Reference proteome</keyword>
<accession>A0A8J2Y788</accession>
<reference evidence="1" key="2">
    <citation type="submission" date="2020-09" db="EMBL/GenBank/DDBJ databases">
        <authorList>
            <person name="Sun Q."/>
            <person name="Zhou Y."/>
        </authorList>
    </citation>
    <scope>NUCLEOTIDE SEQUENCE</scope>
    <source>
        <strain evidence="1">CGMCC 1.12921</strain>
    </source>
</reference>
<keyword evidence="1" id="KW-0223">Dioxygenase</keyword>
<protein>
    <submittedName>
        <fullName evidence="1">Phytanoyl-CoA dioxygenase</fullName>
    </submittedName>
</protein>
<dbReference type="Proteomes" id="UP000613582">
    <property type="component" value="Unassembled WGS sequence"/>
</dbReference>
<gene>
    <name evidence="1" type="ORF">GCM10011342_20910</name>
</gene>
<name>A0A8J2Y788_9PROT</name>
<reference evidence="1" key="1">
    <citation type="journal article" date="2014" name="Int. J. Syst. Evol. Microbiol.">
        <title>Complete genome sequence of Corynebacterium casei LMG S-19264T (=DSM 44701T), isolated from a smear-ripened cheese.</title>
        <authorList>
            <consortium name="US DOE Joint Genome Institute (JGI-PGF)"/>
            <person name="Walter F."/>
            <person name="Albersmeier A."/>
            <person name="Kalinowski J."/>
            <person name="Ruckert C."/>
        </authorList>
    </citation>
    <scope>NUCLEOTIDE SEQUENCE</scope>
    <source>
        <strain evidence="1">CGMCC 1.12921</strain>
    </source>
</reference>